<proteinExistence type="predicted"/>
<dbReference type="KEGG" id="tsph:KIH39_15550"/>
<gene>
    <name evidence="1" type="ORF">KIH39_15550</name>
</gene>
<evidence type="ECO:0000313" key="1">
    <source>
        <dbReference type="EMBL" id="QVL30268.1"/>
    </source>
</evidence>
<reference evidence="1" key="1">
    <citation type="submission" date="2021-05" db="EMBL/GenBank/DDBJ databases">
        <title>Complete genome sequence of the cellulolytic planctomycete Telmatocola sphagniphila SP2T and characterization of the first cellulase from planctomycetes.</title>
        <authorList>
            <person name="Rakitin A.L."/>
            <person name="Beletsky A.V."/>
            <person name="Naumoff D.G."/>
            <person name="Kulichevskaya I.S."/>
            <person name="Mardanov A.V."/>
            <person name="Ravin N.V."/>
            <person name="Dedysh S.N."/>
        </authorList>
    </citation>
    <scope>NUCLEOTIDE SEQUENCE</scope>
    <source>
        <strain evidence="1">SP2T</strain>
    </source>
</reference>
<name>A0A8E6B1R8_9BACT</name>
<evidence type="ECO:0000313" key="2">
    <source>
        <dbReference type="Proteomes" id="UP000676194"/>
    </source>
</evidence>
<organism evidence="1 2">
    <name type="scientific">Telmatocola sphagniphila</name>
    <dbReference type="NCBI Taxonomy" id="1123043"/>
    <lineage>
        <taxon>Bacteria</taxon>
        <taxon>Pseudomonadati</taxon>
        <taxon>Planctomycetota</taxon>
        <taxon>Planctomycetia</taxon>
        <taxon>Gemmatales</taxon>
        <taxon>Gemmataceae</taxon>
    </lineage>
</organism>
<dbReference type="EMBL" id="CP074694">
    <property type="protein sequence ID" value="QVL30268.1"/>
    <property type="molecule type" value="Genomic_DNA"/>
</dbReference>
<protein>
    <submittedName>
        <fullName evidence="1">Uncharacterized protein</fullName>
    </submittedName>
</protein>
<keyword evidence="2" id="KW-1185">Reference proteome</keyword>
<dbReference type="Proteomes" id="UP000676194">
    <property type="component" value="Chromosome"/>
</dbReference>
<accession>A0A8E6B1R8</accession>
<dbReference type="RefSeq" id="WP_213494145.1">
    <property type="nucleotide sequence ID" value="NZ_CP074694.1"/>
</dbReference>
<dbReference type="AlphaFoldDB" id="A0A8E6B1R8"/>
<sequence>MTHYNKSTVLSALDELGSLEAQNRLWLSDGSSGEISSFEEAICQIFDAGVTHELETRQVPAPSYLLFIKLDHLISKVPENMPPKDLISLSIMTEIRDLAVKLKNSITK</sequence>